<dbReference type="PANTHER" id="PTHR33244:SF3">
    <property type="entry name" value="PEPTIDASE A2 DOMAIN-CONTAINING PROTEIN"/>
    <property type="match status" value="1"/>
</dbReference>
<organism evidence="2 3">
    <name type="scientific">Littorina saxatilis</name>
    <dbReference type="NCBI Taxonomy" id="31220"/>
    <lineage>
        <taxon>Eukaryota</taxon>
        <taxon>Metazoa</taxon>
        <taxon>Spiralia</taxon>
        <taxon>Lophotrochozoa</taxon>
        <taxon>Mollusca</taxon>
        <taxon>Gastropoda</taxon>
        <taxon>Caenogastropoda</taxon>
        <taxon>Littorinimorpha</taxon>
        <taxon>Littorinoidea</taxon>
        <taxon>Littorinidae</taxon>
        <taxon>Littorina</taxon>
    </lineage>
</organism>
<reference evidence="2 3" key="1">
    <citation type="submission" date="2024-02" db="EMBL/GenBank/DDBJ databases">
        <title>Chromosome-scale genome assembly of the rough periwinkle Littorina saxatilis.</title>
        <authorList>
            <person name="De Jode A."/>
            <person name="Faria R."/>
            <person name="Formenti G."/>
            <person name="Sims Y."/>
            <person name="Smith T.P."/>
            <person name="Tracey A."/>
            <person name="Wood J.M.D."/>
            <person name="Zagrodzka Z.B."/>
            <person name="Johannesson K."/>
            <person name="Butlin R.K."/>
            <person name="Leder E.H."/>
        </authorList>
    </citation>
    <scope>NUCLEOTIDE SEQUENCE [LARGE SCALE GENOMIC DNA]</scope>
    <source>
        <strain evidence="2">Snail1</strain>
        <tissue evidence="2">Muscle</tissue>
    </source>
</reference>
<evidence type="ECO:0000313" key="2">
    <source>
        <dbReference type="EMBL" id="KAK7096976.1"/>
    </source>
</evidence>
<dbReference type="Gene3D" id="3.30.420.10">
    <property type="entry name" value="Ribonuclease H-like superfamily/Ribonuclease H"/>
    <property type="match status" value="1"/>
</dbReference>
<keyword evidence="3" id="KW-1185">Reference proteome</keyword>
<comment type="caution">
    <text evidence="2">The sequence shown here is derived from an EMBL/GenBank/DDBJ whole genome shotgun (WGS) entry which is preliminary data.</text>
</comment>
<evidence type="ECO:0000256" key="1">
    <source>
        <dbReference type="SAM" id="MobiDB-lite"/>
    </source>
</evidence>
<dbReference type="Proteomes" id="UP001374579">
    <property type="component" value="Unassembled WGS sequence"/>
</dbReference>
<name>A0AAN9G6C7_9CAEN</name>
<gene>
    <name evidence="2" type="ORF">V1264_004018</name>
</gene>
<dbReference type="InterPro" id="IPR036397">
    <property type="entry name" value="RNaseH_sf"/>
</dbReference>
<dbReference type="EMBL" id="JBAMIC010000013">
    <property type="protein sequence ID" value="KAK7096976.1"/>
    <property type="molecule type" value="Genomic_DNA"/>
</dbReference>
<proteinExistence type="predicted"/>
<dbReference type="PANTHER" id="PTHR33244">
    <property type="entry name" value="INTEGRASE CATALYTIC DOMAIN-CONTAINING PROTEIN-RELATED"/>
    <property type="match status" value="1"/>
</dbReference>
<dbReference type="GO" id="GO:0003676">
    <property type="term" value="F:nucleic acid binding"/>
    <property type="evidence" value="ECO:0007669"/>
    <property type="project" value="InterPro"/>
</dbReference>
<dbReference type="AlphaFoldDB" id="A0AAN9G6C7"/>
<protein>
    <recommendedName>
        <fullName evidence="4">Integrase catalytic domain-containing protein</fullName>
    </recommendedName>
</protein>
<sequence>MGIPTCHLFPNGYPQSNGFAERMVQTVKKTLLKAKQSNSDPDLRRVAQSGSPRSLPSPAELLYSRNLQSNLPHLAKPTPYNRKARRNLQVRQQTQKKYHDRSARDLPPLHTDQKVQMQENNGAWIPATVVNKRPEPRSYTIRTPNGSIYRRNRRQLRDLPTMILAQKTT</sequence>
<evidence type="ECO:0008006" key="4">
    <source>
        <dbReference type="Google" id="ProtNLM"/>
    </source>
</evidence>
<evidence type="ECO:0000313" key="3">
    <source>
        <dbReference type="Proteomes" id="UP001374579"/>
    </source>
</evidence>
<accession>A0AAN9G6C7</accession>
<feature type="region of interest" description="Disordered" evidence="1">
    <location>
        <begin position="35"/>
        <end position="59"/>
    </location>
</feature>